<reference evidence="2 3" key="1">
    <citation type="submission" date="2023-04" db="EMBL/GenBank/DDBJ databases">
        <title>Lysobacter sp. strain UC isolated from soil sample.</title>
        <authorList>
            <person name="Choksket S."/>
            <person name="Harshvardhan F."/>
            <person name="Rana R."/>
            <person name="Patil P.B."/>
            <person name="Korpole S."/>
        </authorList>
    </citation>
    <scope>NUCLEOTIDE SEQUENCE [LARGE SCALE GENOMIC DNA]</scope>
    <source>
        <strain evidence="2 3">UC</strain>
    </source>
</reference>
<dbReference type="EMBL" id="JARUHG010000001">
    <property type="protein sequence ID" value="MDR0181881.1"/>
    <property type="molecule type" value="Genomic_DNA"/>
</dbReference>
<evidence type="ECO:0000256" key="1">
    <source>
        <dbReference type="SAM" id="SignalP"/>
    </source>
</evidence>
<keyword evidence="3" id="KW-1185">Reference proteome</keyword>
<dbReference type="RefSeq" id="WP_309261048.1">
    <property type="nucleotide sequence ID" value="NZ_JARUHG010000001.1"/>
</dbReference>
<feature type="signal peptide" evidence="1">
    <location>
        <begin position="1"/>
        <end position="16"/>
    </location>
</feature>
<name>A0ABU1C9L5_9GAMM</name>
<evidence type="ECO:0000313" key="3">
    <source>
        <dbReference type="Proteomes" id="UP001233535"/>
    </source>
</evidence>
<comment type="caution">
    <text evidence="2">The sequence shown here is derived from an EMBL/GenBank/DDBJ whole genome shotgun (WGS) entry which is preliminary data.</text>
</comment>
<evidence type="ECO:0000313" key="2">
    <source>
        <dbReference type="EMBL" id="MDR0181881.1"/>
    </source>
</evidence>
<sequence>MKARALRVSIVAAALAACSHGPTMTTQERLALYREHAGAPVTSFRLDRATGMQQWTPLGDQALALWSSANRGHLIELRQRCPSMLSAGGVSITNSLGNVTRMDSVVPRTAGGVRNACRIDTIRPLDGRALRDAKREIRDAQLIDRATVPADDGASQP</sequence>
<dbReference type="Pfam" id="PF20101">
    <property type="entry name" value="DUF6491"/>
    <property type="match status" value="1"/>
</dbReference>
<feature type="chain" id="PRO_5047178923" evidence="1">
    <location>
        <begin position="17"/>
        <end position="157"/>
    </location>
</feature>
<dbReference type="Proteomes" id="UP001233535">
    <property type="component" value="Unassembled WGS sequence"/>
</dbReference>
<dbReference type="InterPro" id="IPR045500">
    <property type="entry name" value="DUF6491"/>
</dbReference>
<organism evidence="2 3">
    <name type="scientific">Lysobacter arvi</name>
    <dbReference type="NCBI Taxonomy" id="3038776"/>
    <lineage>
        <taxon>Bacteria</taxon>
        <taxon>Pseudomonadati</taxon>
        <taxon>Pseudomonadota</taxon>
        <taxon>Gammaproteobacteria</taxon>
        <taxon>Lysobacterales</taxon>
        <taxon>Lysobacteraceae</taxon>
        <taxon>Lysobacter</taxon>
    </lineage>
</organism>
<proteinExistence type="predicted"/>
<dbReference type="PROSITE" id="PS51257">
    <property type="entry name" value="PROKAR_LIPOPROTEIN"/>
    <property type="match status" value="1"/>
</dbReference>
<gene>
    <name evidence="2" type="ORF">P8609_02710</name>
</gene>
<protein>
    <submittedName>
        <fullName evidence="2">DUF6491 family protein</fullName>
    </submittedName>
</protein>
<keyword evidence="1" id="KW-0732">Signal</keyword>
<accession>A0ABU1C9L5</accession>